<gene>
    <name evidence="2" type="ORF">PM001_LOCUS13842</name>
</gene>
<feature type="region of interest" description="Disordered" evidence="1">
    <location>
        <begin position="1"/>
        <end position="61"/>
    </location>
</feature>
<dbReference type="EMBL" id="CAKLBY020000130">
    <property type="protein sequence ID" value="CAK7928692.1"/>
    <property type="molecule type" value="Genomic_DNA"/>
</dbReference>
<proteinExistence type="predicted"/>
<evidence type="ECO:0000313" key="3">
    <source>
        <dbReference type="Proteomes" id="UP001162060"/>
    </source>
</evidence>
<comment type="caution">
    <text evidence="2">The sequence shown here is derived from an EMBL/GenBank/DDBJ whole genome shotgun (WGS) entry which is preliminary data.</text>
</comment>
<accession>A0AAV1U4E5</accession>
<reference evidence="2" key="1">
    <citation type="submission" date="2024-01" db="EMBL/GenBank/DDBJ databases">
        <authorList>
            <person name="Webb A."/>
        </authorList>
    </citation>
    <scope>NUCLEOTIDE SEQUENCE</scope>
    <source>
        <strain evidence="2">Pm1</strain>
    </source>
</reference>
<feature type="compositionally biased region" description="Basic and acidic residues" evidence="1">
    <location>
        <begin position="48"/>
        <end position="61"/>
    </location>
</feature>
<evidence type="ECO:0000256" key="1">
    <source>
        <dbReference type="SAM" id="MobiDB-lite"/>
    </source>
</evidence>
<feature type="compositionally biased region" description="Basic and acidic residues" evidence="1">
    <location>
        <begin position="23"/>
        <end position="32"/>
    </location>
</feature>
<sequence length="61" mass="6918">MHYHESSNSKEQAATGVSARAETTQEARDRNILRHAPQVECPYMPSSRELDRLAGMTTERD</sequence>
<protein>
    <submittedName>
        <fullName evidence="2">Uncharacterized protein</fullName>
    </submittedName>
</protein>
<evidence type="ECO:0000313" key="2">
    <source>
        <dbReference type="EMBL" id="CAK7928692.1"/>
    </source>
</evidence>
<dbReference type="Proteomes" id="UP001162060">
    <property type="component" value="Unassembled WGS sequence"/>
</dbReference>
<name>A0AAV1U4E5_9STRA</name>
<dbReference type="AlphaFoldDB" id="A0AAV1U4E5"/>
<organism evidence="2 3">
    <name type="scientific">Peronospora matthiolae</name>
    <dbReference type="NCBI Taxonomy" id="2874970"/>
    <lineage>
        <taxon>Eukaryota</taxon>
        <taxon>Sar</taxon>
        <taxon>Stramenopiles</taxon>
        <taxon>Oomycota</taxon>
        <taxon>Peronosporomycetes</taxon>
        <taxon>Peronosporales</taxon>
        <taxon>Peronosporaceae</taxon>
        <taxon>Peronospora</taxon>
    </lineage>
</organism>